<evidence type="ECO:0000256" key="8">
    <source>
        <dbReference type="ARBA" id="ARBA00022989"/>
    </source>
</evidence>
<dbReference type="PANTHER" id="PTHR45436:SF5">
    <property type="entry name" value="SENSOR HISTIDINE KINASE TRCS"/>
    <property type="match status" value="1"/>
</dbReference>
<feature type="domain" description="HAMP" evidence="13">
    <location>
        <begin position="87"/>
        <end position="140"/>
    </location>
</feature>
<dbReference type="PROSITE" id="PS50109">
    <property type="entry name" value="HIS_KIN"/>
    <property type="match status" value="1"/>
</dbReference>
<dbReference type="InterPro" id="IPR036890">
    <property type="entry name" value="HATPase_C_sf"/>
</dbReference>
<dbReference type="SUPFAM" id="SSF47384">
    <property type="entry name" value="Homodimeric domain of signal transducing histidine kinase"/>
    <property type="match status" value="1"/>
</dbReference>
<dbReference type="Pfam" id="PF00672">
    <property type="entry name" value="HAMP"/>
    <property type="match status" value="1"/>
</dbReference>
<dbReference type="PROSITE" id="PS50885">
    <property type="entry name" value="HAMP"/>
    <property type="match status" value="1"/>
</dbReference>
<keyword evidence="7 14" id="KW-0418">Kinase</keyword>
<dbReference type="SMART" id="SM00304">
    <property type="entry name" value="HAMP"/>
    <property type="match status" value="1"/>
</dbReference>
<evidence type="ECO:0000256" key="6">
    <source>
        <dbReference type="ARBA" id="ARBA00022692"/>
    </source>
</evidence>
<keyword evidence="9" id="KW-0902">Two-component regulatory system</keyword>
<evidence type="ECO:0000256" key="5">
    <source>
        <dbReference type="ARBA" id="ARBA00022679"/>
    </source>
</evidence>
<dbReference type="GO" id="GO:0000155">
    <property type="term" value="F:phosphorelay sensor kinase activity"/>
    <property type="evidence" value="ECO:0007669"/>
    <property type="project" value="InterPro"/>
</dbReference>
<dbReference type="FunFam" id="3.30.565.10:FF:000006">
    <property type="entry name" value="Sensor histidine kinase WalK"/>
    <property type="match status" value="1"/>
</dbReference>
<organism evidence="14">
    <name type="scientific">mine drainage metagenome</name>
    <dbReference type="NCBI Taxonomy" id="410659"/>
    <lineage>
        <taxon>unclassified sequences</taxon>
        <taxon>metagenomes</taxon>
        <taxon>ecological metagenomes</taxon>
    </lineage>
</organism>
<feature type="transmembrane region" description="Helical" evidence="11">
    <location>
        <begin position="58"/>
        <end position="85"/>
    </location>
</feature>
<dbReference type="Gene3D" id="6.10.340.10">
    <property type="match status" value="1"/>
</dbReference>
<dbReference type="CDD" id="cd00082">
    <property type="entry name" value="HisKA"/>
    <property type="match status" value="1"/>
</dbReference>
<sequence length="364" mass="39437">MSSARLVIKLLFAQLMILTVAAITLIVTALIFAPGLFAMHLRQSGGATVQIEKHTREAFVSSISLALAFASIAALLAAGLISWLLARRVASPIEQLADAADAVARRENVPELPEGGFSVEFRRLNESFNRMAKDLASSEQSRRHLLSDLAHELRTPIATIRAYVDALEDGVAPASPETWETLRQQTSRMERLVSDLKDASAADENVLTMIFTRVDLVEIVRSTANSFQPRCELAGKNLRVLVADTPIWIKGDSSRLEQVLSNLLDNACRHTPSGGDIEVRTKSENGTALVQVSDSGEGIPTDQLDIIFQRFYQLDPSRKRSDGGSGLGLTIARAITERHGGSLEADGSGPLGGATFTIRIPTIR</sequence>
<dbReference type="EMBL" id="MLJW01001652">
    <property type="protein sequence ID" value="OIQ77283.1"/>
    <property type="molecule type" value="Genomic_DNA"/>
</dbReference>
<dbReference type="InterPro" id="IPR050428">
    <property type="entry name" value="TCS_sensor_his_kinase"/>
</dbReference>
<accession>A0A1J5QIF6</accession>
<evidence type="ECO:0000256" key="2">
    <source>
        <dbReference type="ARBA" id="ARBA00004370"/>
    </source>
</evidence>
<keyword evidence="5 14" id="KW-0808">Transferase</keyword>
<dbReference type="GO" id="GO:0005886">
    <property type="term" value="C:plasma membrane"/>
    <property type="evidence" value="ECO:0007669"/>
    <property type="project" value="TreeGrafter"/>
</dbReference>
<evidence type="ECO:0000256" key="9">
    <source>
        <dbReference type="ARBA" id="ARBA00023012"/>
    </source>
</evidence>
<keyword evidence="6 11" id="KW-0812">Transmembrane</keyword>
<dbReference type="SMART" id="SM00388">
    <property type="entry name" value="HisKA"/>
    <property type="match status" value="1"/>
</dbReference>
<evidence type="ECO:0000256" key="11">
    <source>
        <dbReference type="SAM" id="Phobius"/>
    </source>
</evidence>
<protein>
    <recommendedName>
        <fullName evidence="3">histidine kinase</fullName>
        <ecNumber evidence="3">2.7.13.3</ecNumber>
    </recommendedName>
</protein>
<keyword evidence="10 11" id="KW-0472">Membrane</keyword>
<dbReference type="EC" id="2.7.13.3" evidence="3"/>
<dbReference type="InterPro" id="IPR004358">
    <property type="entry name" value="Sig_transdc_His_kin-like_C"/>
</dbReference>
<keyword evidence="8 11" id="KW-1133">Transmembrane helix</keyword>
<proteinExistence type="predicted"/>
<dbReference type="Gene3D" id="3.30.565.10">
    <property type="entry name" value="Histidine kinase-like ATPase, C-terminal domain"/>
    <property type="match status" value="1"/>
</dbReference>
<dbReference type="PRINTS" id="PR00344">
    <property type="entry name" value="BCTRLSENSOR"/>
</dbReference>
<gene>
    <name evidence="14" type="primary">baeS_9</name>
    <name evidence="14" type="ORF">GALL_410250</name>
</gene>
<name>A0A1J5QIF6_9ZZZZ</name>
<dbReference type="Pfam" id="PF00512">
    <property type="entry name" value="HisKA"/>
    <property type="match status" value="1"/>
</dbReference>
<dbReference type="InterPro" id="IPR003660">
    <property type="entry name" value="HAMP_dom"/>
</dbReference>
<keyword evidence="4" id="KW-0597">Phosphoprotein</keyword>
<evidence type="ECO:0000313" key="14">
    <source>
        <dbReference type="EMBL" id="OIQ77283.1"/>
    </source>
</evidence>
<evidence type="ECO:0000256" key="1">
    <source>
        <dbReference type="ARBA" id="ARBA00000085"/>
    </source>
</evidence>
<feature type="transmembrane region" description="Helical" evidence="11">
    <location>
        <begin position="12"/>
        <end position="37"/>
    </location>
</feature>
<dbReference type="AlphaFoldDB" id="A0A1J5QIF6"/>
<evidence type="ECO:0000259" key="13">
    <source>
        <dbReference type="PROSITE" id="PS50885"/>
    </source>
</evidence>
<dbReference type="SMART" id="SM00387">
    <property type="entry name" value="HATPase_c"/>
    <property type="match status" value="1"/>
</dbReference>
<evidence type="ECO:0000256" key="10">
    <source>
        <dbReference type="ARBA" id="ARBA00023136"/>
    </source>
</evidence>
<dbReference type="InterPro" id="IPR003594">
    <property type="entry name" value="HATPase_dom"/>
</dbReference>
<dbReference type="CDD" id="cd00075">
    <property type="entry name" value="HATPase"/>
    <property type="match status" value="1"/>
</dbReference>
<reference evidence="14" key="1">
    <citation type="submission" date="2016-10" db="EMBL/GenBank/DDBJ databases">
        <title>Sequence of Gallionella enrichment culture.</title>
        <authorList>
            <person name="Poehlein A."/>
            <person name="Muehling M."/>
            <person name="Daniel R."/>
        </authorList>
    </citation>
    <scope>NUCLEOTIDE SEQUENCE</scope>
</reference>
<dbReference type="PANTHER" id="PTHR45436">
    <property type="entry name" value="SENSOR HISTIDINE KINASE YKOH"/>
    <property type="match status" value="1"/>
</dbReference>
<comment type="subcellular location">
    <subcellularLocation>
        <location evidence="2">Membrane</location>
    </subcellularLocation>
</comment>
<dbReference type="Gene3D" id="1.10.287.130">
    <property type="match status" value="1"/>
</dbReference>
<evidence type="ECO:0000256" key="7">
    <source>
        <dbReference type="ARBA" id="ARBA00022777"/>
    </source>
</evidence>
<dbReference type="SUPFAM" id="SSF55874">
    <property type="entry name" value="ATPase domain of HSP90 chaperone/DNA topoisomerase II/histidine kinase"/>
    <property type="match status" value="1"/>
</dbReference>
<feature type="domain" description="Histidine kinase" evidence="12">
    <location>
        <begin position="148"/>
        <end position="364"/>
    </location>
</feature>
<evidence type="ECO:0000259" key="12">
    <source>
        <dbReference type="PROSITE" id="PS50109"/>
    </source>
</evidence>
<dbReference type="Pfam" id="PF02518">
    <property type="entry name" value="HATPase_c"/>
    <property type="match status" value="1"/>
</dbReference>
<dbReference type="InterPro" id="IPR005467">
    <property type="entry name" value="His_kinase_dom"/>
</dbReference>
<dbReference type="InterPro" id="IPR003661">
    <property type="entry name" value="HisK_dim/P_dom"/>
</dbReference>
<comment type="catalytic activity">
    <reaction evidence="1">
        <text>ATP + protein L-histidine = ADP + protein N-phospho-L-histidine.</text>
        <dbReference type="EC" id="2.7.13.3"/>
    </reaction>
</comment>
<evidence type="ECO:0000256" key="4">
    <source>
        <dbReference type="ARBA" id="ARBA00022553"/>
    </source>
</evidence>
<dbReference type="InterPro" id="IPR036097">
    <property type="entry name" value="HisK_dim/P_sf"/>
</dbReference>
<comment type="caution">
    <text evidence="14">The sequence shown here is derived from an EMBL/GenBank/DDBJ whole genome shotgun (WGS) entry which is preliminary data.</text>
</comment>
<evidence type="ECO:0000256" key="3">
    <source>
        <dbReference type="ARBA" id="ARBA00012438"/>
    </source>
</evidence>